<dbReference type="InterPro" id="IPR000445">
    <property type="entry name" value="HhH_motif"/>
</dbReference>
<keyword evidence="5 8" id="KW-0456">Lyase</keyword>
<dbReference type="InterPro" id="IPR023170">
    <property type="entry name" value="HhH_base_excis_C"/>
</dbReference>
<accession>A0ABR1KE87</accession>
<comment type="catalytic activity">
    <reaction evidence="7 8">
        <text>2'-deoxyribonucleotide-(2'-deoxyribose 5'-phosphate)-2'-deoxyribonucleotide-DNA = a 3'-end 2'-deoxyribonucleotide-(2,3-dehydro-2,3-deoxyribose 5'-phosphate)-DNA + a 5'-end 5'-phospho-2'-deoxyribonucleoside-DNA + H(+)</text>
        <dbReference type="Rhea" id="RHEA:66592"/>
        <dbReference type="Rhea" id="RHEA-COMP:13180"/>
        <dbReference type="Rhea" id="RHEA-COMP:16897"/>
        <dbReference type="Rhea" id="RHEA-COMP:17067"/>
        <dbReference type="ChEBI" id="CHEBI:15378"/>
        <dbReference type="ChEBI" id="CHEBI:136412"/>
        <dbReference type="ChEBI" id="CHEBI:157695"/>
        <dbReference type="ChEBI" id="CHEBI:167181"/>
        <dbReference type="EC" id="4.2.99.18"/>
    </reaction>
</comment>
<dbReference type="Gene3D" id="1.10.340.30">
    <property type="entry name" value="Hypothetical protein, domain 2"/>
    <property type="match status" value="1"/>
</dbReference>
<dbReference type="EMBL" id="JBBPHU010000016">
    <property type="protein sequence ID" value="KAK7509834.1"/>
    <property type="molecule type" value="Genomic_DNA"/>
</dbReference>
<protein>
    <recommendedName>
        <fullName evidence="8">Endonuclease III homolog</fullName>
        <ecNumber evidence="8">3.2.2.-</ecNumber>
        <ecNumber evidence="8">4.2.99.18</ecNumber>
    </recommendedName>
    <alternativeName>
        <fullName evidence="8">Bifunctional DNA N-glycosylase/DNA-(apurinic or apyrimidinic site) lyase</fullName>
        <shortName evidence="8">DNA glycosylase/AP lyase</shortName>
    </alternativeName>
</protein>
<organism evidence="11 12">
    <name type="scientific">Phyllosticta citriasiana</name>
    <dbReference type="NCBI Taxonomy" id="595635"/>
    <lineage>
        <taxon>Eukaryota</taxon>
        <taxon>Fungi</taxon>
        <taxon>Dikarya</taxon>
        <taxon>Ascomycota</taxon>
        <taxon>Pezizomycotina</taxon>
        <taxon>Dothideomycetes</taxon>
        <taxon>Dothideomycetes incertae sedis</taxon>
        <taxon>Botryosphaeriales</taxon>
        <taxon>Phyllostictaceae</taxon>
        <taxon>Phyllosticta</taxon>
    </lineage>
</organism>
<keyword evidence="2 8" id="KW-0227">DNA damage</keyword>
<dbReference type="SUPFAM" id="SSF48150">
    <property type="entry name" value="DNA-glycosylase"/>
    <property type="match status" value="1"/>
</dbReference>
<evidence type="ECO:0000256" key="8">
    <source>
        <dbReference type="HAMAP-Rule" id="MF_03183"/>
    </source>
</evidence>
<evidence type="ECO:0000256" key="4">
    <source>
        <dbReference type="ARBA" id="ARBA00023204"/>
    </source>
</evidence>
<dbReference type="InterPro" id="IPR011257">
    <property type="entry name" value="DNA_glycosylase"/>
</dbReference>
<dbReference type="PROSITE" id="PS01155">
    <property type="entry name" value="ENDONUCLEASE_III_2"/>
    <property type="match status" value="1"/>
</dbReference>
<feature type="region of interest" description="Disordered" evidence="9">
    <location>
        <begin position="168"/>
        <end position="206"/>
    </location>
</feature>
<name>A0ABR1KE87_9PEZI</name>
<feature type="compositionally biased region" description="Polar residues" evidence="9">
    <location>
        <begin position="17"/>
        <end position="41"/>
    </location>
</feature>
<comment type="similarity">
    <text evidence="1 8">Belongs to the Nth/MutY family.</text>
</comment>
<dbReference type="SMART" id="SM00478">
    <property type="entry name" value="ENDO3c"/>
    <property type="match status" value="1"/>
</dbReference>
<feature type="region of interest" description="Disordered" evidence="9">
    <location>
        <begin position="473"/>
        <end position="513"/>
    </location>
</feature>
<evidence type="ECO:0000259" key="10">
    <source>
        <dbReference type="SMART" id="SM00478"/>
    </source>
</evidence>
<dbReference type="EC" id="3.2.2.-" evidence="8"/>
<keyword evidence="4 8" id="KW-0234">DNA repair</keyword>
<dbReference type="PANTHER" id="PTHR43286">
    <property type="entry name" value="ENDONUCLEASE III-LIKE PROTEIN 1"/>
    <property type="match status" value="1"/>
</dbReference>
<dbReference type="Pfam" id="PF00633">
    <property type="entry name" value="HHH"/>
    <property type="match status" value="1"/>
</dbReference>
<evidence type="ECO:0000256" key="1">
    <source>
        <dbReference type="ARBA" id="ARBA00008343"/>
    </source>
</evidence>
<gene>
    <name evidence="8" type="primary">NTH1</name>
    <name evidence="11" type="ORF">IWZ03DRAFT_418956</name>
</gene>
<feature type="domain" description="HhH-GPD" evidence="10">
    <location>
        <begin position="252"/>
        <end position="403"/>
    </location>
</feature>
<feature type="compositionally biased region" description="Basic residues" evidence="9">
    <location>
        <begin position="503"/>
        <end position="513"/>
    </location>
</feature>
<dbReference type="InterPro" id="IPR004036">
    <property type="entry name" value="Endonuclease-III-like_CS2"/>
</dbReference>
<reference evidence="11 12" key="1">
    <citation type="submission" date="2024-04" db="EMBL/GenBank/DDBJ databases">
        <title>Phyllosticta paracitricarpa is synonymous to the EU quarantine fungus P. citricarpa based on phylogenomic analyses.</title>
        <authorList>
            <consortium name="Lawrence Berkeley National Laboratory"/>
            <person name="Van Ingen-Buijs V.A."/>
            <person name="Van Westerhoven A.C."/>
            <person name="Haridas S."/>
            <person name="Skiadas P."/>
            <person name="Martin F."/>
            <person name="Groenewald J.Z."/>
            <person name="Crous P.W."/>
            <person name="Seidl M.F."/>
        </authorList>
    </citation>
    <scope>NUCLEOTIDE SEQUENCE [LARGE SCALE GENOMIC DNA]</scope>
    <source>
        <strain evidence="11 12">CBS 123371</strain>
    </source>
</reference>
<dbReference type="PANTHER" id="PTHR43286:SF1">
    <property type="entry name" value="ENDONUCLEASE III-LIKE PROTEIN 1"/>
    <property type="match status" value="1"/>
</dbReference>
<evidence type="ECO:0000256" key="7">
    <source>
        <dbReference type="ARBA" id="ARBA00044632"/>
    </source>
</evidence>
<evidence type="ECO:0000256" key="9">
    <source>
        <dbReference type="SAM" id="MobiDB-lite"/>
    </source>
</evidence>
<feature type="region of interest" description="Disordered" evidence="9">
    <location>
        <begin position="1"/>
        <end position="156"/>
    </location>
</feature>
<feature type="compositionally biased region" description="Low complexity" evidence="9">
    <location>
        <begin position="102"/>
        <end position="114"/>
    </location>
</feature>
<dbReference type="Proteomes" id="UP001363622">
    <property type="component" value="Unassembled WGS sequence"/>
</dbReference>
<comment type="subcellular location">
    <subcellularLocation>
        <location evidence="8">Nucleus</location>
    </subcellularLocation>
    <subcellularLocation>
        <location evidence="8">Mitochondrion</location>
    </subcellularLocation>
</comment>
<comment type="caution">
    <text evidence="8">Lacks conserved residue(s) required for the propagation of feature annotation.</text>
</comment>
<proteinExistence type="inferred from homology"/>
<dbReference type="Gene3D" id="1.10.1670.10">
    <property type="entry name" value="Helix-hairpin-Helix base-excision DNA repair enzymes (C-terminal)"/>
    <property type="match status" value="1"/>
</dbReference>
<evidence type="ECO:0000256" key="2">
    <source>
        <dbReference type="ARBA" id="ARBA00022763"/>
    </source>
</evidence>
<keyword evidence="3 8" id="KW-0378">Hydrolase</keyword>
<dbReference type="HAMAP" id="MF_03183">
    <property type="entry name" value="Endonuclease_III_Nth"/>
    <property type="match status" value="1"/>
</dbReference>
<feature type="compositionally biased region" description="Low complexity" evidence="9">
    <location>
        <begin position="78"/>
        <end position="89"/>
    </location>
</feature>
<keyword evidence="6 8" id="KW-0326">Glycosidase</keyword>
<evidence type="ECO:0000256" key="3">
    <source>
        <dbReference type="ARBA" id="ARBA00022801"/>
    </source>
</evidence>
<comment type="caution">
    <text evidence="11">The sequence shown here is derived from an EMBL/GenBank/DDBJ whole genome shotgun (WGS) entry which is preliminary data.</text>
</comment>
<dbReference type="InterPro" id="IPR030841">
    <property type="entry name" value="NTH1"/>
</dbReference>
<sequence length="513" mass="55021">MRTSRVSRDAALAMRALSSSPRKPPILSNSARASANQTRRVSQAPIKHHEERDDAHSHAAPSTSSLYAPLHPPSAAGDPSSDLSSVPSDMDGETVAFEKSSPKPATVPASTTAAPRKRKRGAVSPGPSASVTSSSASTAAMSVTTRRSSRTKAASSAAKSLQKFVAEESGQFEKASSAQPKKPRREPAKAIDSANGTTNVEPPPNWEQVYSTTMAMRRRIPAPVDTMGCETLADEASSPRDQRLQTLIALMLSSQTKDTVTAAAMANLRNNLPGGFTLSSLLAVSPPDLNRLIEKVGFHNNKTKYIKATAEVLRDRHAGDIPDTIEGLTALPGVGPKMAYLCMSAAWGRDEGIGVDVHVHRITNLWGWHRTRTPEETRARLESWLPRDKWHEINWLLVGLGQTVCTPVGRRCGECDLAAAALCPSAVAERKRKKTTTAAAVKREKVVKEEAAGDEGVVDAEVSVAVKDEMVENHVKPESVPDIEDLGAAEKTMATTTTTTTRTTRRRAVKVGQ</sequence>
<feature type="compositionally biased region" description="Low complexity" evidence="9">
    <location>
        <begin position="128"/>
        <end position="156"/>
    </location>
</feature>
<evidence type="ECO:0000256" key="6">
    <source>
        <dbReference type="ARBA" id="ARBA00023295"/>
    </source>
</evidence>
<dbReference type="InterPro" id="IPR003265">
    <property type="entry name" value="HhH-GPD_domain"/>
</dbReference>
<dbReference type="Pfam" id="PF00730">
    <property type="entry name" value="HhH-GPD"/>
    <property type="match status" value="1"/>
</dbReference>
<keyword evidence="8" id="KW-0539">Nucleus</keyword>
<evidence type="ECO:0000313" key="12">
    <source>
        <dbReference type="Proteomes" id="UP001363622"/>
    </source>
</evidence>
<keyword evidence="12" id="KW-1185">Reference proteome</keyword>
<comment type="function">
    <text evidence="8">Bifunctional DNA N-glycosylase with associated apurinic/apyrimidinic (AP) lyase function that catalyzes the first step in base excision repair (BER), the primary repair pathway for the repair of oxidative DNA damage. The DNA N-glycosylase activity releases the damaged DNA base from DNA by cleaving the N-glycosidic bond, leaving an AP site. The AP lyase activity cleaves the phosphodiester bond 3' to the AP site by a beta-elimination. Primarily recognizes and repairs oxidative base damage of pyrimidines.</text>
</comment>
<feature type="compositionally biased region" description="Basic and acidic residues" evidence="9">
    <location>
        <begin position="47"/>
        <end position="57"/>
    </location>
</feature>
<dbReference type="EC" id="4.2.99.18" evidence="8"/>
<evidence type="ECO:0000313" key="11">
    <source>
        <dbReference type="EMBL" id="KAK7509834.1"/>
    </source>
</evidence>
<keyword evidence="8" id="KW-0496">Mitochondrion</keyword>
<evidence type="ECO:0000256" key="5">
    <source>
        <dbReference type="ARBA" id="ARBA00023239"/>
    </source>
</evidence>
<dbReference type="CDD" id="cd00056">
    <property type="entry name" value="ENDO3c"/>
    <property type="match status" value="1"/>
</dbReference>